<dbReference type="GO" id="GO:0004674">
    <property type="term" value="F:protein serine/threonine kinase activity"/>
    <property type="evidence" value="ECO:0007669"/>
    <property type="project" value="UniProtKB-KW"/>
</dbReference>
<proteinExistence type="inferred from homology"/>
<dbReference type="GO" id="GO:0005524">
    <property type="term" value="F:ATP binding"/>
    <property type="evidence" value="ECO:0007669"/>
    <property type="project" value="UniProtKB-KW"/>
</dbReference>
<dbReference type="PROSITE" id="PS51190">
    <property type="entry name" value="FATC"/>
    <property type="match status" value="2"/>
</dbReference>
<keyword evidence="4" id="KW-0808">Transferase</keyword>
<dbReference type="Gene3D" id="1.25.10.10">
    <property type="entry name" value="Leucine-rich Repeat Variant"/>
    <property type="match status" value="3"/>
</dbReference>
<keyword evidence="8" id="KW-0067">ATP-binding</keyword>
<dbReference type="Pfam" id="PF20206">
    <property type="entry name" value="Tra1_ring"/>
    <property type="match status" value="2"/>
</dbReference>
<dbReference type="Pfam" id="PF08771">
    <property type="entry name" value="FRB_dom"/>
    <property type="match status" value="1"/>
</dbReference>
<dbReference type="GO" id="GO:0000124">
    <property type="term" value="C:SAGA complex"/>
    <property type="evidence" value="ECO:0007669"/>
    <property type="project" value="TreeGrafter"/>
</dbReference>
<comment type="caution">
    <text evidence="15">The sequence shown here is derived from an EMBL/GenBank/DDBJ whole genome shotgun (WGS) entry which is preliminary data.</text>
</comment>
<dbReference type="Pfam" id="PF11865">
    <property type="entry name" value="mTOR_dom"/>
    <property type="match status" value="1"/>
</dbReference>
<comment type="similarity">
    <text evidence="1">Belongs to the PI3/PI4-kinase family. TRA1 subfamily.</text>
</comment>
<dbReference type="STRING" id="1246581.A0A2H9TJ89"/>
<dbReference type="PROSITE" id="PS51189">
    <property type="entry name" value="FAT"/>
    <property type="match status" value="2"/>
</dbReference>
<dbReference type="FunFam" id="1.20.120.150:FF:000001">
    <property type="entry name" value="Serine/threonine-protein kinase TOR"/>
    <property type="match status" value="1"/>
</dbReference>
<dbReference type="InterPro" id="IPR011989">
    <property type="entry name" value="ARM-like"/>
</dbReference>
<dbReference type="Gene3D" id="3.30.1010.10">
    <property type="entry name" value="Phosphatidylinositol 3-kinase Catalytic Subunit, Chain A, domain 4"/>
    <property type="match status" value="1"/>
</dbReference>
<dbReference type="SUPFAM" id="SSF47212">
    <property type="entry name" value="FKBP12-rapamycin-binding domain of FKBP-rapamycin-associated protein (FRAP)"/>
    <property type="match status" value="1"/>
</dbReference>
<dbReference type="Gene3D" id="1.20.120.150">
    <property type="entry name" value="FKBP12-rapamycin binding domain"/>
    <property type="match status" value="1"/>
</dbReference>
<evidence type="ECO:0000256" key="5">
    <source>
        <dbReference type="ARBA" id="ARBA00022737"/>
    </source>
</evidence>
<dbReference type="InterPro" id="IPR046807">
    <property type="entry name" value="Tra1_central"/>
</dbReference>
<dbReference type="SMART" id="SM00146">
    <property type="entry name" value="PI3Kc"/>
    <property type="match status" value="1"/>
</dbReference>
<dbReference type="InterPro" id="IPR003152">
    <property type="entry name" value="FATC_dom"/>
</dbReference>
<dbReference type="CDD" id="cd05169">
    <property type="entry name" value="PIKKc_TOR"/>
    <property type="match status" value="1"/>
</dbReference>
<dbReference type="SUPFAM" id="SSF48371">
    <property type="entry name" value="ARM repeat"/>
    <property type="match status" value="3"/>
</dbReference>
<evidence type="ECO:0000256" key="1">
    <source>
        <dbReference type="ARBA" id="ARBA00007234"/>
    </source>
</evidence>
<dbReference type="InterPro" id="IPR016024">
    <property type="entry name" value="ARM-type_fold"/>
</dbReference>
<feature type="compositionally biased region" description="Polar residues" evidence="11">
    <location>
        <begin position="5981"/>
        <end position="5995"/>
    </location>
</feature>
<evidence type="ECO:0000313" key="16">
    <source>
        <dbReference type="Proteomes" id="UP000240830"/>
    </source>
</evidence>
<dbReference type="GO" id="GO:0005737">
    <property type="term" value="C:cytoplasm"/>
    <property type="evidence" value="ECO:0007669"/>
    <property type="project" value="UniProtKB-ARBA"/>
</dbReference>
<protein>
    <recommendedName>
        <fullName evidence="2">non-specific serine/threonine protein kinase</fullName>
        <ecNumber evidence="2">2.7.11.1</ecNumber>
    </recommendedName>
</protein>
<dbReference type="InterPro" id="IPR024585">
    <property type="entry name" value="mTOR_dom"/>
</dbReference>
<dbReference type="PANTHER" id="PTHR11139:SF9">
    <property type="entry name" value="SERINE_THREONINE-PROTEIN KINASE MTOR"/>
    <property type="match status" value="1"/>
</dbReference>
<dbReference type="InterPro" id="IPR011009">
    <property type="entry name" value="Kinase-like_dom_sf"/>
</dbReference>
<dbReference type="Pfam" id="PF20175">
    <property type="entry name" value="Tra1_central"/>
    <property type="match status" value="1"/>
</dbReference>
<accession>A0A2H9TJ89</accession>
<dbReference type="CDD" id="cd05163">
    <property type="entry name" value="PIKK_TRRAP"/>
    <property type="match status" value="1"/>
</dbReference>
<reference evidence="15 16" key="1">
    <citation type="submission" date="2016-10" db="EMBL/GenBank/DDBJ databases">
        <title>The genome of Paramicrosporidium saccamoebae is the missing link in understanding Cryptomycota and Microsporidia evolution.</title>
        <authorList>
            <person name="Quandt C.A."/>
            <person name="Beaudet D."/>
            <person name="Corsaro D."/>
            <person name="Michel R."/>
            <person name="Corradi N."/>
            <person name="James T."/>
        </authorList>
    </citation>
    <scope>NUCLEOTIDE SEQUENCE [LARGE SCALE GENOMIC DNA]</scope>
    <source>
        <strain evidence="15 16">KSL3</strain>
    </source>
</reference>
<keyword evidence="3" id="KW-0723">Serine/threonine-protein kinase</keyword>
<dbReference type="EC" id="2.7.11.1" evidence="2"/>
<feature type="domain" description="FATC" evidence="14">
    <location>
        <begin position="2291"/>
        <end position="2323"/>
    </location>
</feature>
<dbReference type="InterPro" id="IPR036940">
    <property type="entry name" value="PI3/4_kinase_cat_sf"/>
</dbReference>
<feature type="region of interest" description="Disordered" evidence="11">
    <location>
        <begin position="5467"/>
        <end position="5513"/>
    </location>
</feature>
<dbReference type="Pfam" id="PF02259">
    <property type="entry name" value="FAT"/>
    <property type="match status" value="2"/>
</dbReference>
<dbReference type="EMBL" id="MTSL01000159">
    <property type="protein sequence ID" value="PJF17805.1"/>
    <property type="molecule type" value="Genomic_DNA"/>
</dbReference>
<dbReference type="GO" id="GO:0006355">
    <property type="term" value="P:regulation of DNA-templated transcription"/>
    <property type="evidence" value="ECO:0007669"/>
    <property type="project" value="TreeGrafter"/>
</dbReference>
<feature type="domain" description="FATC" evidence="14">
    <location>
        <begin position="6040"/>
        <end position="6083"/>
    </location>
</feature>
<evidence type="ECO:0000256" key="10">
    <source>
        <dbReference type="ARBA" id="ARBA00048679"/>
    </source>
</evidence>
<dbReference type="InterPro" id="IPR026683">
    <property type="entry name" value="TOR_cat"/>
</dbReference>
<dbReference type="SUPFAM" id="SSF56112">
    <property type="entry name" value="Protein kinase-like (PK-like)"/>
    <property type="match status" value="2"/>
</dbReference>
<feature type="compositionally biased region" description="Polar residues" evidence="11">
    <location>
        <begin position="5479"/>
        <end position="5492"/>
    </location>
</feature>
<evidence type="ECO:0000259" key="14">
    <source>
        <dbReference type="PROSITE" id="PS51190"/>
    </source>
</evidence>
<dbReference type="PROSITE" id="PS00916">
    <property type="entry name" value="PI3_4_KINASE_2"/>
    <property type="match status" value="1"/>
</dbReference>
<dbReference type="InterPro" id="IPR046805">
    <property type="entry name" value="Tra1_ring"/>
</dbReference>
<evidence type="ECO:0000256" key="2">
    <source>
        <dbReference type="ARBA" id="ARBA00012513"/>
    </source>
</evidence>
<keyword evidence="7" id="KW-0418">Kinase</keyword>
<feature type="domain" description="FAT" evidence="13">
    <location>
        <begin position="1194"/>
        <end position="1759"/>
    </location>
</feature>
<dbReference type="Pfam" id="PF23593">
    <property type="entry name" value="HEAT_ATR"/>
    <property type="match status" value="1"/>
</dbReference>
<dbReference type="Pfam" id="PF02260">
    <property type="entry name" value="FATC"/>
    <property type="match status" value="1"/>
</dbReference>
<dbReference type="InterPro" id="IPR003151">
    <property type="entry name" value="PIK-rel_kinase_FAT"/>
</dbReference>
<sequence>MTVSYLEMEKWESALQSYLHRLVDKYPQLAIDSVARLAEQATDETLSNLSRYANYLRTLIPGRDLVLTASSANALARLVVAAMGTALAAELVEYEFGRCFEWISERNENGTISAMLIFKEMIELSPTLAYPFIMTLMELTWSVLLSSKSATLRQVTEDTLRSLLLCFRDRSDQDSISEIIGNVATETIEKLRDSTTIPLSAIAGIAIVTQVFPSLVRERHFEGFILVVLQLATLKDSAVKQAAFSLIPELASLNSKSFSGSYLEQWTQLLIEILNKKDKERVITLKAIKCTIDSLGSEILPSVDSLNRSLRQLLLTRSKLRPAEETEIMDCVASLARALKGAYQNSVRTLLPALLAGELNSSLRSALHSIVENVPNSMPLIEDHLLGSVGRILDTDNDPASESQIVFACETITRFNYCEPMLDTKLGDKLFSLLSSTSVSLRQAAALSLAHLSCRPIGGEFYESFPSVIKVVTLLLTLSSSDPDVNLRSAVLEALNADSLDFYLSSTEPFHILLMILSTGTLACRLTVVSVVERITRHNTGLIYPHFRSILLQLLADLGCPHPKSISEDAAVVLSEVARLPASLLKPTVEPLLRALSSRLLDPNPNTATAVLVTLGRLVQVNPQAFNSHALSLVNSISKILGDQSSSKRRLAALGFLCMLLRNVNRAKIPSERLAALLLETADLLRIELVRPVRNEAIKLIGIIGALDPYKMRALEMEQQLCLNNAQPESSIEDAPASDVVSTLSDDYYPSVAVSSLLKILGDASLGKLHAGAVQALLAVFQSMGVRSASYLVQVMPVICRILWQSGDRDKAIVTYTLQALSALITTVGLHIRPFALDLVSVVKELWNSRDVGMLSQHSDVALKMALLSVIRSLSDALGGETLVEIVSFVPMVVSMLSVRHAESNSELMIVTLSALHSLAGYARDHVHSIIAAINELLMETTASSEFIKRSILLVLELADCADIRLDLPLIVPLIGIALNLDGENVKTVRVADRLACYLAINFSEEFNPLRRQVPAEKLPALSRLLRHSLAQPLTGLFMIDELLLGVEDLSLSASSEQLVPRIPTVTTTPVGKLAINEQNLRRSWDSFDCNSKEDWFHWIRRFEAELLKESPAPSLRACSHLALKHYPLARELFNAAFAACWNDLSDGLQDELVGALEAALASISIPPEAMQIILGLAEFMERDDRPLPMDVATLGAYSMKCHAYAKALYYQETEFQNSPSAASVEALISVNSQIQQPDSAAGILVCAQKQHGIVLEESWYEKLQRWDDALSAYRAKWERDPQSFDALLGIFRCWHALGDWDALNSLATDVWHDVPPPVQASILPLAASAAWSIGDWNKMDEYVAKQSPNSLEGAVFRSVLAINHQVYDEAERYVTTTRELLDTELTAMLGESYSRAYNTIVRAQTLSELEEVIAFCQAGDDLKRRNIIRRFWSSRLDDCQVSVDVWQRILKIRALVTPPEEAQARWIKFATLCRRNQRPLISRRILLGLLHVDERQVDSLDLTQASPAVVYGFLKHNWELGERDVAVRYLRQYGRYLAQLLDRKMAQTQLHGGAAPGSAEAMELEDQTKLLARCHFKLGEWQKFISIEKGEEINSGTIESYLAATSYDKNWYKAWHGWALVNFEMAMTHERRQSQALSYGASLGIPGQRNGRLNPYLVPAIQGFFRSIGLSDGNSLQDSLRLLTLWFKYGALAEVNAAVGDGFHSVPVDNWLQVIPQLIARIHVPSPQVRRLIHHLLSDIGKQHPQALIYPLTVASKSQSVARRTSALAILDKMRSHSARLVEQAIMVSQELIRVAILWEEMWYEGLEEASKQYFGEHNVPAMLSILEPLHQLIEKGHDTARERAFLEAYSGDLKEAREQCLRYKRTGNANDLNTAWDLYYQVFRRISKQLPQLGAIDLDSASPRLLAAGDLDIAVPGTYRAGGAVVKITSFSPTVGVISSKQRPRKLVLVGSDGQRYKYLLKGHEDLRQDERVMQLFGLVNTILEIDSETQKRHLMIERFAVIPLSQNTGLIGWVPHCDTIHSLIRDYREARGVLLSIEHRLMLQFAPDYDHLPTINKVEAFEYALGNTDGRDLGRIMWQRSLTSELWLERRLSYTRSLAVMSMVGYILGLGDRHPSNLMIDQVSGRVVHIDFGDCFEVAMQRDKFPERVPFRLTRMLVKAMEVSGIEGSFRITCEHTMRVLRGNKDSLMAVLEAFVYDPLINWRLLARPEPAKPSTLTGSSGYSELSGETGIAFPENFSSSRRVRRDAEISRLEDESINRPEAVNAGALNVINRVSNKLTGRDFRTAAPLDTAAQVDRLVNEATLVDNLCQAYVGWCAFCLLASVTVMATASSSAAPSPRVSTTPLSSTTGTLGPFVQFFGIVHYLRISLQHHHLFPHSSPQPAKQDMIPKVATGSQQQKMHTTIVETGAPWCIEELSALRDQLEVIPTAAQGEFVSKLVPWALQQLKDVKVSLDGNSGEHSGRLAVLMVMRVLPTYMEAVRPHVDAIMPVLLNIMTDDADDNAVEAMQLFTEMNKTYRSAVEQYVPAFLDFILELARDFEKNSMAQILESTRRDSSKDGKTLCISRESTRLLNDAPVMIVLIFQLHRRFINEYIPRFVPVVVQLLEVDSERPPCNPPEIRSLEDLGRETFSSSRGAFNEYISTQIKVHASLCRLETIPNIVVRLLTRCPPEGAPARKELLVAVRHILSTELRQSFLPHLDTLMDERLLLGEGYTAHYIFRPAAYSMLADLIHHVRLDLDSNIIDRVIGMYSHALHDPTLPNGIQTMSIKLLLNLVDAIANEKFPAAKRRDCFMRILTTLLLKFEWLQKVVSELLILRKAGSTSSPFDERRYDPFFDDPLRARPIPTDSLALDPSRDNIRDLKFQLKTLINGVKNLILALRTTPISESNSATSFTPEEGEMFMVKLFRDGILCFEIFYFKFPSEESPAGSSNSMSSANLQIASTQPSTIPPDEKDLMDQFGYIFTLLDPALFNDVISSNMDFLIERTKENIALVSVPQYFLAISGISKGFATVLARHVVDRFEEVGSPNPIAGAVILRLFKLLFLAVSVYPEENECVLQPHLAEIILSCFRHYPKAATPVNYFLLLRSLFRSIGGGRFDSLYKEVLPLLQTILDELTHLSPSTADPSLRDMYVELCLTTPVRLSNLLPFLSYLMKPVLLALQSGTDLVNQGLRTFELCIDNLTPDFLEPILAPVFTDILSCLWKMLKPPPANQLHSHTAVRLLGKLGGKSQRFLTTPPSYAHRKAVGSGLFFEFRFDLPPVKTIRVPCDSIARIAMFTINSPNRNHDARFQALDFLKRTMASILGRYGVRENLEGIQERLALLRSPPSTKEHLDSLKSPSSSKNEADLLDEGNAMAHGLDIRFLMEANSDPNDGTIVTDEASRQLLCEVVCALFDAYVQPELRGDISVLLISFYRLIVLAYLSRNDQQQRVLRCMDFDVLTDIMMEYTTVQNESQATLAWDILCGIHEQYSLCIPDREVQFEHKVLFLVADKVISACFRTNTWQRVAACRTISHLCDLDLSLRFYWHHQIRLIRGVLYVMKSLPSGASSKYSEELTGVVFKVLRLANRIDKSDKNSRTEEFMTQHQQYFDQVMLALVTELSNPNAVVRDAVKASFQLLSDIQGCEVTDLLTPLKSRVYGPIFSKPLRALPLHVQVGYIDAITYCLALRPPLLELHEELLRLVNEAVTVIEAEDSTLVSRATQAHNATNLLSLRLVCIKLLSTCLSSAEFQQARLHPLRNQIVSVFFKTLYARQPELVDVSRAALEQVMAQQHKLPTELLQNGLRPVLQSLGEPRHLNLSAVEGLRRILQLFSHFFKAEIGRKLLDHLHAWADQQANEANSKAPHLDGAEVKVITAIMELFCLLPSCGQLFMGDLVQVVLQLEAVLKRRASSPFRPVLLRFMELYSQDAVSYLSENITNESVVSLFAAILCLPLANKVTIELSKSFEIISAAFHSENCNVEIRIRYLILFRQYLLKHAALLSEANVQLFGGYITKFWAFLVSSGGRFSEAIPVVANLSAANPLENLVAKLIGEVTTLFVSAHPGQLDCAFSLLKIFRLPQVMDATDLPAFFRGWLRKCSPSLLREIHIKWLRLYSDPETHFTTKERSTRLLIQPFMSEIDRFSDAERDMILDDEVFSLIDKAIWHRDCRACENGSCVVAVEELQLTVLLMNSMKKHWPKRAAQYQGRINSFLLNRVQSLDCSVRYSALYTFGLALVESKAPPQDLLHVVSALLCAPTADIRAILKLSFDLFLPYLANQGKDIQGQLVGKVVSCLSKDVFLMTLVLSLWQSIGQYSEEIYPIAADLMPALVTSFSRCGPMAFSAADSRPITLDIASTLFSWHSRLGKSSPFHKNSHLSDLMVNSLVRILCALPDYSDTSIFNRGIGILELYLREFCKSDSLLRLSSLERMLGPVESQEEQHVPMIICGVQVLNCIFRNRGPLLILSDLTQYERWIRLLLERCPGKVLESFGELLSTIFYKISQDDMPPSPVEDLRDSIVASVLEGLNAGRNIPICFAALKADSSDMMPPDTILPAFARSFQRAVRDHISRQDSTTSANPSDIQSAQHFCNQVLIPGLEYGVRHIAHSDLPRSIFLGSMQTLWEHNADSELMRILLTQVLTWVRSSDPVPSLRDKVELLLVPCKSDSLNDCHLMEIFLDITFEIYSKSTYAKTELRSRLEGAFIRGLRSDNDAKRHAFTDLLDSSIPRNVLARLRHIFETQRWELAGSHYWIPMAIERLLEAASENGPTVAPMDSFEMSPEWLERNSTVCSAIIPLFNMLGTVAKSSTREHVRNIGTLASMDNSLAHGLWISLFPAIWSELGPDSHTYMNGRLTRIIANDSFLCQARLRPNVVKSLVESLLTCQPLPSVPPFLIAYAMRTYATWYSGCLYLEKLFEKTPVDVNPSDAATKEQPWSELVSSMGAMYRELGENDFMFGAFRRGFLLNETNIALSFDQMDIWPQSQKLIEGAMSKCRAGTVPFSEAEFSVWEERWIAEAKELQQWDLLTDISRADMDAELGLECLWRLADWGSSDTHTAAANLIKSCPEPTSRLKFFEAFLTVTQNREQSDRFNHFQTLVEEALQLALNEWQMLPPHPCPAHAQILHNFQMLVEIQESLALYSNLAPAGGGASNLSRPQFLADLKGLLTAWRERLPNSWDGMNFWSDILAWRQHVFSAINSAFAPLASESSTVGVNPQGQAASGANPSSTHPFAFRGYHEMAWLINRFAHVARKNNMTDVCLSFLNRIYTLPNIEIQDAFLKLREQAKCYMDTPADLPTALEVVNATNLNYFSGLQKGEFFALRSVILSRLGMVEEANRVFAQAVQIDLNMGHGWAAWGRFNDQRFSQQQDINLAVNAINCYLQAATLFKAHKSRRFLARILWLLTFEDSTGSLGKSFEMYNHDLPTWFWVSFVPQLLASLARKEQRQARFVLIKIAKNYPQALYLPLRTFHEDCRLQYGSRLGLGGTGTDNWSQIMPPPSQNQMANASPHISQSPFPPGTGENSQGDPATHSRKHPFESAEDLLSILKTGYPLLALTMENAMEHIVHRLRSSVDEDFYRVLTSLIGEAYQHIMNRIAGHGGAAGQTNALMEASLRRVFTMICNSSSLSPIYKAEFERDFMVVESSDPNSVLGRLFMWRNKLEPSLKRHPRQLVLDGLSRFLAEFEYHRYDEIDVPGQYLLMRDGNQDFVKIDKFDALVPVVRRHGTSYRRLVIRGSDGQLYPFAVQNPAGRQTRREERVLQLLRFLDVALKRSLDGRRRNLYFNVPAVVPISAHVRLVADDPAHVTFEEIFEWFCEQRKVSCDQVFLYFKEQILSELPHISQEAPRMNVELLNLRTDLFTSIISTIVPSTILTKYMDQMTLFAAERWVYRRDFIRQLGTNLFQNYIFSIGHRFLHKIGFSKKMVTASGQISLIEIVPFRFTPNLQEYVTSIGTDGVLLSSIVSCGRHLSKADSDLNEFLSVFVRDELLLWYLNYCSIQQQQQNGTENGESQPSNTTKPGPMIGEIVENPFERLEAAGIDEKTFFSRVQQNCELIMKRTQTLSCIKEQEQVSEHPAPLFQTVLDLLSSATNPQKLAQMDGHWHPWF</sequence>
<comment type="catalytic activity">
    <reaction evidence="9">
        <text>L-threonyl-[protein] + ATP = O-phospho-L-threonyl-[protein] + ADP + H(+)</text>
        <dbReference type="Rhea" id="RHEA:46608"/>
        <dbReference type="Rhea" id="RHEA-COMP:11060"/>
        <dbReference type="Rhea" id="RHEA-COMP:11605"/>
        <dbReference type="ChEBI" id="CHEBI:15378"/>
        <dbReference type="ChEBI" id="CHEBI:30013"/>
        <dbReference type="ChEBI" id="CHEBI:30616"/>
        <dbReference type="ChEBI" id="CHEBI:61977"/>
        <dbReference type="ChEBI" id="CHEBI:456216"/>
        <dbReference type="EC" id="2.7.11.1"/>
    </reaction>
</comment>
<feature type="domain" description="FAT" evidence="13">
    <location>
        <begin position="4873"/>
        <end position="5451"/>
    </location>
</feature>
<dbReference type="SMART" id="SM01343">
    <property type="entry name" value="FATC"/>
    <property type="match status" value="2"/>
</dbReference>
<dbReference type="InterPro" id="IPR009076">
    <property type="entry name" value="FRB_dom"/>
</dbReference>
<keyword evidence="5" id="KW-0677">Repeat</keyword>
<dbReference type="SMART" id="SM01346">
    <property type="entry name" value="DUF3385"/>
    <property type="match status" value="1"/>
</dbReference>
<keyword evidence="16" id="KW-1185">Reference proteome</keyword>
<dbReference type="InterPro" id="IPR014009">
    <property type="entry name" value="PIK_FAT"/>
</dbReference>
<dbReference type="InterPro" id="IPR000403">
    <property type="entry name" value="PI3/4_kinase_cat_dom"/>
</dbReference>
<dbReference type="SMART" id="SM01345">
    <property type="entry name" value="Rapamycin_bind"/>
    <property type="match status" value="1"/>
</dbReference>
<dbReference type="FunFam" id="3.30.1010.10:FF:000006">
    <property type="entry name" value="Serine/threonine-protein kinase TOR"/>
    <property type="match status" value="1"/>
</dbReference>
<evidence type="ECO:0000256" key="4">
    <source>
        <dbReference type="ARBA" id="ARBA00022679"/>
    </source>
</evidence>
<evidence type="ECO:0000256" key="6">
    <source>
        <dbReference type="ARBA" id="ARBA00022741"/>
    </source>
</evidence>
<gene>
    <name evidence="15" type="ORF">PSACC_02371</name>
</gene>
<dbReference type="InterPro" id="IPR036738">
    <property type="entry name" value="FRB_sf"/>
</dbReference>
<dbReference type="GO" id="GO:0006281">
    <property type="term" value="P:DNA repair"/>
    <property type="evidence" value="ECO:0007669"/>
    <property type="project" value="TreeGrafter"/>
</dbReference>
<feature type="domain" description="PI3K/PI4K catalytic" evidence="12">
    <location>
        <begin position="1933"/>
        <end position="2250"/>
    </location>
</feature>
<evidence type="ECO:0000256" key="3">
    <source>
        <dbReference type="ARBA" id="ARBA00022527"/>
    </source>
</evidence>
<name>A0A2H9TJ89_9FUNG</name>
<comment type="catalytic activity">
    <reaction evidence="10">
        <text>L-seryl-[protein] + ATP = O-phospho-L-seryl-[protein] + ADP + H(+)</text>
        <dbReference type="Rhea" id="RHEA:17989"/>
        <dbReference type="Rhea" id="RHEA-COMP:9863"/>
        <dbReference type="Rhea" id="RHEA-COMP:11604"/>
        <dbReference type="ChEBI" id="CHEBI:15378"/>
        <dbReference type="ChEBI" id="CHEBI:29999"/>
        <dbReference type="ChEBI" id="CHEBI:30616"/>
        <dbReference type="ChEBI" id="CHEBI:83421"/>
        <dbReference type="ChEBI" id="CHEBI:456216"/>
        <dbReference type="EC" id="2.7.11.1"/>
    </reaction>
</comment>
<dbReference type="InterPro" id="IPR018936">
    <property type="entry name" value="PI3/4_kinase_CS"/>
</dbReference>
<evidence type="ECO:0000259" key="12">
    <source>
        <dbReference type="PROSITE" id="PS50290"/>
    </source>
</evidence>
<dbReference type="OrthoDB" id="381190at2759"/>
<feature type="domain" description="PI3K/PI4K catalytic" evidence="12">
    <location>
        <begin position="5693"/>
        <end position="6008"/>
    </location>
</feature>
<dbReference type="PANTHER" id="PTHR11139">
    <property type="entry name" value="ATAXIA TELANGIECTASIA MUTATED ATM -RELATED"/>
    <property type="match status" value="1"/>
</dbReference>
<evidence type="ECO:0000256" key="8">
    <source>
        <dbReference type="ARBA" id="ARBA00022840"/>
    </source>
</evidence>
<dbReference type="GO" id="GO:0035556">
    <property type="term" value="P:intracellular signal transduction"/>
    <property type="evidence" value="ECO:0007669"/>
    <property type="project" value="UniProtKB-ARBA"/>
</dbReference>
<dbReference type="InterPro" id="IPR057564">
    <property type="entry name" value="HEAT_ATR"/>
</dbReference>
<evidence type="ECO:0000256" key="7">
    <source>
        <dbReference type="ARBA" id="ARBA00022777"/>
    </source>
</evidence>
<dbReference type="Proteomes" id="UP000240830">
    <property type="component" value="Unassembled WGS sequence"/>
</dbReference>
<evidence type="ECO:0000256" key="11">
    <source>
        <dbReference type="SAM" id="MobiDB-lite"/>
    </source>
</evidence>
<feature type="region of interest" description="Disordered" evidence="11">
    <location>
        <begin position="5980"/>
        <end position="6000"/>
    </location>
</feature>
<keyword evidence="6" id="KW-0547">Nucleotide-binding</keyword>
<dbReference type="PROSITE" id="PS50290">
    <property type="entry name" value="PI3_4_KINASE_3"/>
    <property type="match status" value="2"/>
</dbReference>
<dbReference type="GO" id="GO:0005634">
    <property type="term" value="C:nucleus"/>
    <property type="evidence" value="ECO:0007669"/>
    <property type="project" value="TreeGrafter"/>
</dbReference>
<dbReference type="Pfam" id="PF00454">
    <property type="entry name" value="PI3_PI4_kinase"/>
    <property type="match status" value="2"/>
</dbReference>
<evidence type="ECO:0000313" key="15">
    <source>
        <dbReference type="EMBL" id="PJF17805.1"/>
    </source>
</evidence>
<dbReference type="PROSITE" id="PS00915">
    <property type="entry name" value="PI3_4_KINASE_1"/>
    <property type="match status" value="1"/>
</dbReference>
<dbReference type="GO" id="GO:0035267">
    <property type="term" value="C:NuA4 histone acetyltransferase complex"/>
    <property type="evidence" value="ECO:0007669"/>
    <property type="project" value="TreeGrafter"/>
</dbReference>
<evidence type="ECO:0000259" key="13">
    <source>
        <dbReference type="PROSITE" id="PS51189"/>
    </source>
</evidence>
<dbReference type="Gene3D" id="1.10.1070.11">
    <property type="entry name" value="Phosphatidylinositol 3-/4-kinase, catalytic domain"/>
    <property type="match status" value="1"/>
</dbReference>
<dbReference type="FunFam" id="1.10.1070.11:FF:000029">
    <property type="entry name" value="Serine/threonine-protein kinase TOR"/>
    <property type="match status" value="1"/>
</dbReference>
<organism evidence="15 16">
    <name type="scientific">Paramicrosporidium saccamoebae</name>
    <dbReference type="NCBI Taxonomy" id="1246581"/>
    <lineage>
        <taxon>Eukaryota</taxon>
        <taxon>Fungi</taxon>
        <taxon>Fungi incertae sedis</taxon>
        <taxon>Cryptomycota</taxon>
        <taxon>Cryptomycota incertae sedis</taxon>
        <taxon>Paramicrosporidium</taxon>
    </lineage>
</organism>
<dbReference type="InterPro" id="IPR050517">
    <property type="entry name" value="DDR_Repair_Kinase"/>
</dbReference>
<dbReference type="GO" id="GO:0044877">
    <property type="term" value="F:protein-containing complex binding"/>
    <property type="evidence" value="ECO:0007669"/>
    <property type="project" value="InterPro"/>
</dbReference>
<evidence type="ECO:0000256" key="9">
    <source>
        <dbReference type="ARBA" id="ARBA00047899"/>
    </source>
</evidence>